<organism evidence="2 3">
    <name type="scientific">Sphingomonas corticis</name>
    <dbReference type="NCBI Taxonomy" id="2722791"/>
    <lineage>
        <taxon>Bacteria</taxon>
        <taxon>Pseudomonadati</taxon>
        <taxon>Pseudomonadota</taxon>
        <taxon>Alphaproteobacteria</taxon>
        <taxon>Sphingomonadales</taxon>
        <taxon>Sphingomonadaceae</taxon>
        <taxon>Sphingomonas</taxon>
    </lineage>
</organism>
<dbReference type="RefSeq" id="WP_168135599.1">
    <property type="nucleotide sequence ID" value="NZ_JAAVJH010000012.1"/>
</dbReference>
<protein>
    <submittedName>
        <fullName evidence="2">Uncharacterized protein</fullName>
    </submittedName>
</protein>
<feature type="region of interest" description="Disordered" evidence="1">
    <location>
        <begin position="560"/>
        <end position="589"/>
    </location>
</feature>
<sequence>MVDYDPACDLFYAPVDLNAPHVLAQNGLPPSEGRPQFHQQMVFAVAMRTIRIFERALGRTVLWARDASPEESDRRNENGVPRDFVKRLRIYPHALREANAYYSPEKTALLFGYFKTGVRPDAEDSSWVFTCLSQDIIAHETAHAILHGMHRRSIEATNIDALAFHEAFADIVALFQRFTMTDVVEHQIAATRGELRTEQSLLTGLARQFGQALGRSGALRYALDLLKPLPGGKKHPPLSEALEPHERGAYLVAAVFDAFVMIYERRTADLLRLVLGQSRPDGRELPIDLVRRLASEAGKAADHVLRMCVRALDYLPPVDVHFGEYLRAIITADADLVPDDRLGYRVAIAEAFRKRGISVPGCISMAPDSLMWETPDKDCDGLEYDKLFASLLPTIRQGVNFDAPNSGSEVDGKPPNYREESIRVIVQNQHAIWTWLVEPSEDDEKWEGLLGVRLTRGDLKTIPISPKGKPAVEVHSARIARRAGPSGEELVQLIVQIVQRRHGYMNSKKQRAADEKGTRIKPDFTFRGGCTLHIDLRDGRLRRVIRKRIDDDGRLERQRRFRSDDDGGLATAQRTDPRRREPFAFMHGS</sequence>
<keyword evidence="3" id="KW-1185">Reference proteome</keyword>
<reference evidence="2 3" key="1">
    <citation type="submission" date="2020-03" db="EMBL/GenBank/DDBJ databases">
        <authorList>
            <person name="Wang L."/>
            <person name="He N."/>
            <person name="Li Y."/>
            <person name="Fang Y."/>
            <person name="Zhang F."/>
        </authorList>
    </citation>
    <scope>NUCLEOTIDE SEQUENCE [LARGE SCALE GENOMIC DNA]</scope>
    <source>
        <strain evidence="2 3">36D10-4-7</strain>
    </source>
</reference>
<evidence type="ECO:0000313" key="3">
    <source>
        <dbReference type="Proteomes" id="UP000732399"/>
    </source>
</evidence>
<dbReference type="SUPFAM" id="SSF55486">
    <property type="entry name" value="Metalloproteases ('zincins'), catalytic domain"/>
    <property type="match status" value="1"/>
</dbReference>
<dbReference type="EMBL" id="JAAVJH010000012">
    <property type="protein sequence ID" value="NJR80042.1"/>
    <property type="molecule type" value="Genomic_DNA"/>
</dbReference>
<name>A0ABX1CVV0_9SPHN</name>
<dbReference type="Proteomes" id="UP000732399">
    <property type="component" value="Unassembled WGS sequence"/>
</dbReference>
<proteinExistence type="predicted"/>
<dbReference type="CDD" id="cd09598">
    <property type="entry name" value="M4_like"/>
    <property type="match status" value="1"/>
</dbReference>
<accession>A0ABX1CVV0</accession>
<gene>
    <name evidence="2" type="ORF">HBH26_15770</name>
</gene>
<comment type="caution">
    <text evidence="2">The sequence shown here is derived from an EMBL/GenBank/DDBJ whole genome shotgun (WGS) entry which is preliminary data.</text>
</comment>
<evidence type="ECO:0000313" key="2">
    <source>
        <dbReference type="EMBL" id="NJR80042.1"/>
    </source>
</evidence>
<evidence type="ECO:0000256" key="1">
    <source>
        <dbReference type="SAM" id="MobiDB-lite"/>
    </source>
</evidence>